<comment type="caution">
    <text evidence="1">The sequence shown here is derived from an EMBL/GenBank/DDBJ whole genome shotgun (WGS) entry which is preliminary data.</text>
</comment>
<evidence type="ECO:0000313" key="2">
    <source>
        <dbReference type="Proteomes" id="UP001473302"/>
    </source>
</evidence>
<sequence>MLRSDLLQSLWNYKNTASAVKTFNEKHQAGIANEIIRSIGSSSTQREKRRYTPPSPLLVARVERDPVLFWRSSIATRIKEDAVDNVLGYTNLPDIDKYRISIDSTKSFLRFANMRENGCSDRRAIAPIARLPHSCGIFCKKNIYVHFVHNSQTFEIDFCSCRTMPEQLVEMGMLPASLKNILFAIRFGTLEFMKNFF</sequence>
<evidence type="ECO:0008006" key="3">
    <source>
        <dbReference type="Google" id="ProtNLM"/>
    </source>
</evidence>
<accession>A0ABP9YMF6</accession>
<proteinExistence type="predicted"/>
<evidence type="ECO:0000313" key="1">
    <source>
        <dbReference type="EMBL" id="GAA5808050.1"/>
    </source>
</evidence>
<keyword evidence="2" id="KW-1185">Reference proteome</keyword>
<dbReference type="Proteomes" id="UP001473302">
    <property type="component" value="Unassembled WGS sequence"/>
</dbReference>
<protein>
    <recommendedName>
        <fullName evidence="3">CxC1-like cysteine cluster associated with KDZ transposases domain-containing protein</fullName>
    </recommendedName>
</protein>
<organism evidence="1 2">
    <name type="scientific">Mucor flavus</name>
    <dbReference type="NCBI Taxonomy" id="439312"/>
    <lineage>
        <taxon>Eukaryota</taxon>
        <taxon>Fungi</taxon>
        <taxon>Fungi incertae sedis</taxon>
        <taxon>Mucoromycota</taxon>
        <taxon>Mucoromycotina</taxon>
        <taxon>Mucoromycetes</taxon>
        <taxon>Mucorales</taxon>
        <taxon>Mucorineae</taxon>
        <taxon>Mucoraceae</taxon>
        <taxon>Mucor</taxon>
    </lineage>
</organism>
<reference evidence="1 2" key="1">
    <citation type="submission" date="2024-04" db="EMBL/GenBank/DDBJ databases">
        <title>genome sequences of Mucor flavus KT1a and Helicostylum pulchrum KT1b strains isolated from the surface of a dry-aged beef.</title>
        <authorList>
            <person name="Toyotome T."/>
            <person name="Hosono M."/>
            <person name="Torimaru M."/>
            <person name="Fukuda K."/>
            <person name="Mikami N."/>
        </authorList>
    </citation>
    <scope>NUCLEOTIDE SEQUENCE [LARGE SCALE GENOMIC DNA]</scope>
    <source>
        <strain evidence="1 2">KT1a</strain>
    </source>
</reference>
<name>A0ABP9YMF6_9FUNG</name>
<dbReference type="EMBL" id="BAABUK010000003">
    <property type="protein sequence ID" value="GAA5808050.1"/>
    <property type="molecule type" value="Genomic_DNA"/>
</dbReference>
<gene>
    <name evidence="1" type="ORF">MFLAVUS_001432</name>
</gene>